<dbReference type="Proteomes" id="UP001207468">
    <property type="component" value="Unassembled WGS sequence"/>
</dbReference>
<dbReference type="EMBL" id="JAGFNK010000604">
    <property type="protein sequence ID" value="KAI9447148.1"/>
    <property type="molecule type" value="Genomic_DNA"/>
</dbReference>
<proteinExistence type="predicted"/>
<protein>
    <submittedName>
        <fullName evidence="1">WD40 repeat-like protein</fullName>
    </submittedName>
</protein>
<accession>A0ACC0TUX4</accession>
<comment type="caution">
    <text evidence="1">The sequence shown here is derived from an EMBL/GenBank/DDBJ whole genome shotgun (WGS) entry which is preliminary data.</text>
</comment>
<organism evidence="1 2">
    <name type="scientific">Russula earlei</name>
    <dbReference type="NCBI Taxonomy" id="71964"/>
    <lineage>
        <taxon>Eukaryota</taxon>
        <taxon>Fungi</taxon>
        <taxon>Dikarya</taxon>
        <taxon>Basidiomycota</taxon>
        <taxon>Agaricomycotina</taxon>
        <taxon>Agaricomycetes</taxon>
        <taxon>Russulales</taxon>
        <taxon>Russulaceae</taxon>
        <taxon>Russula</taxon>
    </lineage>
</organism>
<reference evidence="1" key="1">
    <citation type="submission" date="2021-03" db="EMBL/GenBank/DDBJ databases">
        <title>Evolutionary priming and transition to the ectomycorrhizal habit in an iconic lineage of mushroom-forming fungi: is preadaptation a requirement?</title>
        <authorList>
            <consortium name="DOE Joint Genome Institute"/>
            <person name="Looney B.P."/>
            <person name="Miyauchi S."/>
            <person name="Morin E."/>
            <person name="Drula E."/>
            <person name="Courty P.E."/>
            <person name="Chicoki N."/>
            <person name="Fauchery L."/>
            <person name="Kohler A."/>
            <person name="Kuo A."/>
            <person name="LaButti K."/>
            <person name="Pangilinan J."/>
            <person name="Lipzen A."/>
            <person name="Riley R."/>
            <person name="Andreopoulos W."/>
            <person name="He G."/>
            <person name="Johnson J."/>
            <person name="Barry K.W."/>
            <person name="Grigoriev I.V."/>
            <person name="Nagy L."/>
            <person name="Hibbett D."/>
            <person name="Henrissat B."/>
            <person name="Matheny P.B."/>
            <person name="Labbe J."/>
            <person name="Martin A.F."/>
        </authorList>
    </citation>
    <scope>NUCLEOTIDE SEQUENCE</scope>
    <source>
        <strain evidence="1">BPL698</strain>
    </source>
</reference>
<gene>
    <name evidence="1" type="ORF">F5148DRAFT_988228</name>
</gene>
<evidence type="ECO:0000313" key="1">
    <source>
        <dbReference type="EMBL" id="KAI9447148.1"/>
    </source>
</evidence>
<keyword evidence="2" id="KW-1185">Reference proteome</keyword>
<name>A0ACC0TUX4_9AGAM</name>
<sequence length="557" mass="60878">MVSYPHSYLFHGEHKSVAISGPHIHVLDSSSGELLRSTASPQSEKKNFVLNAGCVRCAAVDPHYTHLVTAGDDKMLKVWAIDSLQLLSEREIPKKPTQILITRSGQTIVVADKFGDVFSYPLTSSPTTTLAAVRDTESDNVASHKNPSGGTLVLGHTSLLTAFLLSPDETHIITADRDEHIRVSWFPQGHTIESFCLGHKKFISAIHIPRDPTVDGVLISGGGDPVLKVWQWRTGRRLYDVAIEEAVQPFISVRRARPKRGYDSEGERKPPSRKWVARQRRRQAKAAAGTAIPKDPETVLETEESAEVEVEADDDEDEEEEKDESGDDAVDGGATLGTPSGEPEERATPVLVVQKIETLKIEERWMVVFSAVGATALFWFALPPDPTTVSDWMFVVNAHGFGRPIVTFTPVPGSPDGVWVSLDAHWADEGPSPELPSHVRLVRLGLTSANEIFHPPSLLSTLNGACIISADEREFSGLRLYESLTSLPKNIDVRHNPMIRDAPDSEVVEAKGIRGGKAAGKMRTRMALLARGVQDERLSKKAKGEETVGGGDVMDES</sequence>
<evidence type="ECO:0000313" key="2">
    <source>
        <dbReference type="Proteomes" id="UP001207468"/>
    </source>
</evidence>